<feature type="chain" id="PRO_5020892158" evidence="2">
    <location>
        <begin position="23"/>
        <end position="215"/>
    </location>
</feature>
<evidence type="ECO:0000256" key="2">
    <source>
        <dbReference type="SAM" id="SignalP"/>
    </source>
</evidence>
<proteinExistence type="predicted"/>
<evidence type="ECO:0000256" key="1">
    <source>
        <dbReference type="SAM" id="Phobius"/>
    </source>
</evidence>
<sequence length="215" mass="23290">MWTHVLLAWILATCWMPHAVVRANTEKIVFSRAFFTGLASPSSTGPGRDAARWPKLTAPWTAIMSRPQENATYEVVLPDAEAPTATYEVRVCWSALGEFLVHLVVQPDGVPIPAWTPPQPEAGWTLRALYAVIQAMDYAVPGLYQPKAPKSSAAMPPSDAPHDHVILERAYAGVIPAGALSMASLAGLWAGLAGIVLLPWLRRQIPLGSPLKRVD</sequence>
<gene>
    <name evidence="3" type="ORF">CXG81DRAFT_23992</name>
</gene>
<keyword evidence="2" id="KW-0732">Signal</keyword>
<keyword evidence="1" id="KW-1133">Transmembrane helix</keyword>
<organism evidence="3 4">
    <name type="scientific">Caulochytrium protostelioides</name>
    <dbReference type="NCBI Taxonomy" id="1555241"/>
    <lineage>
        <taxon>Eukaryota</taxon>
        <taxon>Fungi</taxon>
        <taxon>Fungi incertae sedis</taxon>
        <taxon>Chytridiomycota</taxon>
        <taxon>Chytridiomycota incertae sedis</taxon>
        <taxon>Chytridiomycetes</taxon>
        <taxon>Caulochytriales</taxon>
        <taxon>Caulochytriaceae</taxon>
        <taxon>Caulochytrium</taxon>
    </lineage>
</organism>
<dbReference type="AlphaFoldDB" id="A0A4P9XCZ0"/>
<protein>
    <submittedName>
        <fullName evidence="3">Uncharacterized protein</fullName>
    </submittedName>
</protein>
<dbReference type="Proteomes" id="UP000274922">
    <property type="component" value="Unassembled WGS sequence"/>
</dbReference>
<dbReference type="EMBL" id="ML014124">
    <property type="protein sequence ID" value="RKP03336.1"/>
    <property type="molecule type" value="Genomic_DNA"/>
</dbReference>
<evidence type="ECO:0000313" key="3">
    <source>
        <dbReference type="EMBL" id="RKP03336.1"/>
    </source>
</evidence>
<reference evidence="4" key="1">
    <citation type="journal article" date="2018" name="Nat. Microbiol.">
        <title>Leveraging single-cell genomics to expand the fungal tree of life.</title>
        <authorList>
            <person name="Ahrendt S.R."/>
            <person name="Quandt C.A."/>
            <person name="Ciobanu D."/>
            <person name="Clum A."/>
            <person name="Salamov A."/>
            <person name="Andreopoulos B."/>
            <person name="Cheng J.F."/>
            <person name="Woyke T."/>
            <person name="Pelin A."/>
            <person name="Henrissat B."/>
            <person name="Reynolds N.K."/>
            <person name="Benny G.L."/>
            <person name="Smith M.E."/>
            <person name="James T.Y."/>
            <person name="Grigoriev I.V."/>
        </authorList>
    </citation>
    <scope>NUCLEOTIDE SEQUENCE [LARGE SCALE GENOMIC DNA]</scope>
    <source>
        <strain evidence="4">ATCC 52028</strain>
    </source>
</reference>
<feature type="transmembrane region" description="Helical" evidence="1">
    <location>
        <begin position="179"/>
        <end position="201"/>
    </location>
</feature>
<accession>A0A4P9XCZ0</accession>
<name>A0A4P9XCZ0_9FUNG</name>
<feature type="signal peptide" evidence="2">
    <location>
        <begin position="1"/>
        <end position="22"/>
    </location>
</feature>
<keyword evidence="1" id="KW-0472">Membrane</keyword>
<keyword evidence="1" id="KW-0812">Transmembrane</keyword>
<keyword evidence="4" id="KW-1185">Reference proteome</keyword>
<evidence type="ECO:0000313" key="4">
    <source>
        <dbReference type="Proteomes" id="UP000274922"/>
    </source>
</evidence>